<keyword evidence="3" id="KW-1185">Reference proteome</keyword>
<evidence type="ECO:0000313" key="2">
    <source>
        <dbReference type="EMBL" id="MTW33186.1"/>
    </source>
</evidence>
<gene>
    <name evidence="2" type="ORF">GM655_10145</name>
</gene>
<evidence type="ECO:0000313" key="3">
    <source>
        <dbReference type="Proteomes" id="UP000735592"/>
    </source>
</evidence>
<proteinExistence type="predicted"/>
<dbReference type="Proteomes" id="UP000735592">
    <property type="component" value="Unassembled WGS sequence"/>
</dbReference>
<evidence type="ECO:0000256" key="1">
    <source>
        <dbReference type="SAM" id="SignalP"/>
    </source>
</evidence>
<comment type="caution">
    <text evidence="2">The sequence shown here is derived from an EMBL/GenBank/DDBJ whole genome shotgun (WGS) entry which is preliminary data.</text>
</comment>
<organism evidence="2 3">
    <name type="scientific">Pseudoduganella danionis</name>
    <dbReference type="NCBI Taxonomy" id="1890295"/>
    <lineage>
        <taxon>Bacteria</taxon>
        <taxon>Pseudomonadati</taxon>
        <taxon>Pseudomonadota</taxon>
        <taxon>Betaproteobacteria</taxon>
        <taxon>Burkholderiales</taxon>
        <taxon>Oxalobacteraceae</taxon>
        <taxon>Telluria group</taxon>
        <taxon>Pseudoduganella</taxon>
    </lineage>
</organism>
<keyword evidence="1" id="KW-0732">Signal</keyword>
<evidence type="ECO:0008006" key="4">
    <source>
        <dbReference type="Google" id="ProtNLM"/>
    </source>
</evidence>
<feature type="chain" id="PRO_5047346582" description="DUF4426 domain-containing protein" evidence="1">
    <location>
        <begin position="27"/>
        <end position="150"/>
    </location>
</feature>
<accession>A0ABW9SNI7</accession>
<sequence length="150" mass="15960">MEQHKWFGRLCLMAALAAAAPLAAQAEEGGAKDMRMSCLHRFAARLIAGESPDNLAGLMVAGGAQSSAELAAGLRAVLHETGGLSQLQPLVKFPAGASKRLLVGRQQESRSYLAESFSAQSEKHGTVQFMLTRELNGECAITSLALHTRR</sequence>
<protein>
    <recommendedName>
        <fullName evidence="4">DUF4426 domain-containing protein</fullName>
    </recommendedName>
</protein>
<name>A0ABW9SNI7_9BURK</name>
<feature type="signal peptide" evidence="1">
    <location>
        <begin position="1"/>
        <end position="26"/>
    </location>
</feature>
<dbReference type="EMBL" id="WNKW01000002">
    <property type="protein sequence ID" value="MTW33186.1"/>
    <property type="molecule type" value="Genomic_DNA"/>
</dbReference>
<dbReference type="RefSeq" id="WP_155434545.1">
    <property type="nucleotide sequence ID" value="NZ_JBHLXK010000004.1"/>
</dbReference>
<reference evidence="2 3" key="1">
    <citation type="submission" date="2019-11" db="EMBL/GenBank/DDBJ databases">
        <title>Type strains purchased from KCTC, JCM and DSMZ.</title>
        <authorList>
            <person name="Lu H."/>
        </authorList>
    </citation>
    <scope>NUCLEOTIDE SEQUENCE [LARGE SCALE GENOMIC DNA]</scope>
    <source>
        <strain evidence="2 3">DSM 103461</strain>
    </source>
</reference>